<keyword evidence="8 10" id="KW-1133">Transmembrane helix</keyword>
<reference evidence="14" key="1">
    <citation type="journal article" date="2019" name="Int. J. Syst. Evol. Microbiol.">
        <title>The Global Catalogue of Microorganisms (GCM) 10K type strain sequencing project: providing services to taxonomists for standard genome sequencing and annotation.</title>
        <authorList>
            <consortium name="The Broad Institute Genomics Platform"/>
            <consortium name="The Broad Institute Genome Sequencing Center for Infectious Disease"/>
            <person name="Wu L."/>
            <person name="Ma J."/>
        </authorList>
    </citation>
    <scope>NUCLEOTIDE SEQUENCE [LARGE SCALE GENOMIC DNA]</scope>
    <source>
        <strain evidence="14">CGMCC 1.10992</strain>
    </source>
</reference>
<dbReference type="InterPro" id="IPR000515">
    <property type="entry name" value="MetI-like"/>
</dbReference>
<keyword evidence="4 10" id="KW-0813">Transport</keyword>
<dbReference type="CDD" id="cd06261">
    <property type="entry name" value="TM_PBP2"/>
    <property type="match status" value="1"/>
</dbReference>
<comment type="caution">
    <text evidence="13">The sequence shown here is derived from an EMBL/GenBank/DDBJ whole genome shotgun (WGS) entry which is preliminary data.</text>
</comment>
<evidence type="ECO:0000256" key="10">
    <source>
        <dbReference type="RuleBase" id="RU363032"/>
    </source>
</evidence>
<evidence type="ECO:0000313" key="13">
    <source>
        <dbReference type="EMBL" id="MFD2097035.1"/>
    </source>
</evidence>
<keyword evidence="6 11" id="KW-0500">Molybdenum</keyword>
<dbReference type="NCBIfam" id="TIGR02141">
    <property type="entry name" value="modB_ABC"/>
    <property type="match status" value="1"/>
</dbReference>
<evidence type="ECO:0000256" key="5">
    <source>
        <dbReference type="ARBA" id="ARBA00022475"/>
    </source>
</evidence>
<dbReference type="Proteomes" id="UP001597380">
    <property type="component" value="Unassembled WGS sequence"/>
</dbReference>
<dbReference type="RefSeq" id="WP_377776237.1">
    <property type="nucleotide sequence ID" value="NZ_BAABLI010000010.1"/>
</dbReference>
<evidence type="ECO:0000256" key="7">
    <source>
        <dbReference type="ARBA" id="ARBA00022692"/>
    </source>
</evidence>
<evidence type="ECO:0000256" key="8">
    <source>
        <dbReference type="ARBA" id="ARBA00022989"/>
    </source>
</evidence>
<evidence type="ECO:0000313" key="14">
    <source>
        <dbReference type="Proteomes" id="UP001597380"/>
    </source>
</evidence>
<dbReference type="EMBL" id="JBHUHT010000015">
    <property type="protein sequence ID" value="MFD2097035.1"/>
    <property type="molecule type" value="Genomic_DNA"/>
</dbReference>
<proteinExistence type="inferred from homology"/>
<sequence>MAALWLTLKLATVTTVLLLLLSPPLAWWLAHSRRRWRPLIEATVALPLILPPTVLGFYLLVGFAPQSPLGQAWQAVFGSPLAFSFSALVIGSMLYSLPFIVQPLQAAYQGLDHSQLEVARTLGLSRVQRWFKLILPQTRRATGAAAVLGFAHTVGEFGVVLMIGGNIPGQTQVLSIVLFDHVESLDFASAHWLAGGLLLFSLMALTLTYTWLRAGSGDDHKKRPEAFFRGEK</sequence>
<evidence type="ECO:0000256" key="3">
    <source>
        <dbReference type="ARBA" id="ARBA00007069"/>
    </source>
</evidence>
<name>A0ABW4XN70_9GAMM</name>
<keyword evidence="11" id="KW-0997">Cell inner membrane</keyword>
<comment type="function">
    <text evidence="1 11">Part of the binding-protein-dependent transport system for molybdenum; probably responsible for the translocation of the substrate across the membrane.</text>
</comment>
<evidence type="ECO:0000256" key="11">
    <source>
        <dbReference type="RuleBase" id="RU365097"/>
    </source>
</evidence>
<feature type="transmembrane region" description="Helical" evidence="10">
    <location>
        <begin position="81"/>
        <end position="101"/>
    </location>
</feature>
<organism evidence="13 14">
    <name type="scientific">Corallincola platygyrae</name>
    <dbReference type="NCBI Taxonomy" id="1193278"/>
    <lineage>
        <taxon>Bacteria</taxon>
        <taxon>Pseudomonadati</taxon>
        <taxon>Pseudomonadota</taxon>
        <taxon>Gammaproteobacteria</taxon>
        <taxon>Alteromonadales</taxon>
        <taxon>Psychromonadaceae</taxon>
        <taxon>Corallincola</taxon>
    </lineage>
</organism>
<accession>A0ABW4XN70</accession>
<protein>
    <recommendedName>
        <fullName evidence="11">Molybdenum transport system permease</fullName>
    </recommendedName>
</protein>
<feature type="transmembrane region" description="Helical" evidence="10">
    <location>
        <begin position="187"/>
        <end position="212"/>
    </location>
</feature>
<dbReference type="Gene3D" id="1.10.3720.10">
    <property type="entry name" value="MetI-like"/>
    <property type="match status" value="1"/>
</dbReference>
<comment type="subcellular location">
    <subcellularLocation>
        <location evidence="11">Cell inner membrane</location>
        <topology evidence="11">Multi-pass membrane protein</topology>
    </subcellularLocation>
    <subcellularLocation>
        <location evidence="2 10">Cell membrane</location>
        <topology evidence="2 10">Multi-pass membrane protein</topology>
    </subcellularLocation>
</comment>
<dbReference type="InterPro" id="IPR035906">
    <property type="entry name" value="MetI-like_sf"/>
</dbReference>
<dbReference type="Pfam" id="PF00528">
    <property type="entry name" value="BPD_transp_1"/>
    <property type="match status" value="1"/>
</dbReference>
<evidence type="ECO:0000256" key="6">
    <source>
        <dbReference type="ARBA" id="ARBA00022505"/>
    </source>
</evidence>
<dbReference type="SUPFAM" id="SSF161098">
    <property type="entry name" value="MetI-like"/>
    <property type="match status" value="1"/>
</dbReference>
<comment type="similarity">
    <text evidence="3 11">Belongs to the binding-protein-dependent transport system permease family. CysTW subfamily.</text>
</comment>
<dbReference type="PANTHER" id="PTHR30183">
    <property type="entry name" value="MOLYBDENUM TRANSPORT SYSTEM PERMEASE PROTEIN MODB"/>
    <property type="match status" value="1"/>
</dbReference>
<dbReference type="PANTHER" id="PTHR30183:SF8">
    <property type="entry name" value="MOLYBDENUM TRANSPORT SYSTEM PERMEASE"/>
    <property type="match status" value="1"/>
</dbReference>
<evidence type="ECO:0000256" key="1">
    <source>
        <dbReference type="ARBA" id="ARBA00002949"/>
    </source>
</evidence>
<dbReference type="InterPro" id="IPR011867">
    <property type="entry name" value="ModB_ABC"/>
</dbReference>
<feature type="transmembrane region" description="Helical" evidence="10">
    <location>
        <begin position="42"/>
        <end position="61"/>
    </location>
</feature>
<feature type="transmembrane region" description="Helical" evidence="10">
    <location>
        <begin position="6"/>
        <end position="30"/>
    </location>
</feature>
<evidence type="ECO:0000259" key="12">
    <source>
        <dbReference type="PROSITE" id="PS50928"/>
    </source>
</evidence>
<evidence type="ECO:0000256" key="4">
    <source>
        <dbReference type="ARBA" id="ARBA00022448"/>
    </source>
</evidence>
<feature type="transmembrane region" description="Helical" evidence="10">
    <location>
        <begin position="141"/>
        <end position="167"/>
    </location>
</feature>
<evidence type="ECO:0000256" key="9">
    <source>
        <dbReference type="ARBA" id="ARBA00023136"/>
    </source>
</evidence>
<dbReference type="PROSITE" id="PS50928">
    <property type="entry name" value="ABC_TM1"/>
    <property type="match status" value="1"/>
</dbReference>
<keyword evidence="9 10" id="KW-0472">Membrane</keyword>
<evidence type="ECO:0000256" key="2">
    <source>
        <dbReference type="ARBA" id="ARBA00004651"/>
    </source>
</evidence>
<keyword evidence="5" id="KW-1003">Cell membrane</keyword>
<keyword evidence="7 10" id="KW-0812">Transmembrane</keyword>
<gene>
    <name evidence="13" type="primary">modB</name>
    <name evidence="13" type="ORF">ACFSJ3_13645</name>
</gene>
<keyword evidence="14" id="KW-1185">Reference proteome</keyword>
<feature type="domain" description="ABC transmembrane type-1" evidence="12">
    <location>
        <begin position="4"/>
        <end position="211"/>
    </location>
</feature>